<dbReference type="EMBL" id="BJWJ01000007">
    <property type="protein sequence ID" value="GEM03954.1"/>
    <property type="molecule type" value="Genomic_DNA"/>
</dbReference>
<feature type="domain" description="HTH arsR-type" evidence="2">
    <location>
        <begin position="1"/>
        <end position="95"/>
    </location>
</feature>
<keyword evidence="1" id="KW-0238">DNA-binding</keyword>
<dbReference type="InterPro" id="IPR011991">
    <property type="entry name" value="ArsR-like_HTH"/>
</dbReference>
<evidence type="ECO:0000313" key="4">
    <source>
        <dbReference type="EMBL" id="SFS73638.1"/>
    </source>
</evidence>
<evidence type="ECO:0000256" key="1">
    <source>
        <dbReference type="ARBA" id="ARBA00023125"/>
    </source>
</evidence>
<dbReference type="SUPFAM" id="SSF46785">
    <property type="entry name" value="Winged helix' DNA-binding domain"/>
    <property type="match status" value="1"/>
</dbReference>
<dbReference type="InterPro" id="IPR001845">
    <property type="entry name" value="HTH_ArsR_DNA-bd_dom"/>
</dbReference>
<dbReference type="PROSITE" id="PS50987">
    <property type="entry name" value="HTH_ARSR_2"/>
    <property type="match status" value="1"/>
</dbReference>
<sequence>MQAQIDSTSLPLYEALASEVRLNIIRYLSEQQLNIKQLAERLDLSSAIVTRHVSKLEEAGLIRTEKTKGKSGIQKISTLVVEDIYISFPKKVQAAYATHVVSVPVGHFTDFNVSPSCGLASTKDFIGPVDQPKYFLSPDRMDAGILWFTKGFVEYKLPNYLEAHQSLQQIDISFEISSEFPFANPHWPSDITFSLNGIELGEWQSPGDFNDERGRLTPDWWPETINQYGLLKTLRITSHGTYIDGDPISEITTKAFMDISDAWSLKFEVKEEANHVGGLTLFGKSFGHFEQDIVVKTYYL</sequence>
<keyword evidence="6" id="KW-1185">Reference proteome</keyword>
<organism evidence="4 5">
    <name type="scientific">Halolactibacillus miurensis</name>
    <dbReference type="NCBI Taxonomy" id="306541"/>
    <lineage>
        <taxon>Bacteria</taxon>
        <taxon>Bacillati</taxon>
        <taxon>Bacillota</taxon>
        <taxon>Bacilli</taxon>
        <taxon>Bacillales</taxon>
        <taxon>Bacillaceae</taxon>
        <taxon>Halolactibacillus</taxon>
    </lineage>
</organism>
<dbReference type="Proteomes" id="UP000321773">
    <property type="component" value="Unassembled WGS sequence"/>
</dbReference>
<reference evidence="3 6" key="2">
    <citation type="submission" date="2019-07" db="EMBL/GenBank/DDBJ databases">
        <title>Whole genome shotgun sequence of Halolactibacillus miurensis NBRC 100873.</title>
        <authorList>
            <person name="Hosoyama A."/>
            <person name="Uohara A."/>
            <person name="Ohji S."/>
            <person name="Ichikawa N."/>
        </authorList>
    </citation>
    <scope>NUCLEOTIDE SEQUENCE [LARGE SCALE GENOMIC DNA]</scope>
    <source>
        <strain evidence="3 6">NBRC 100873</strain>
    </source>
</reference>
<dbReference type="OrthoDB" id="9781958at2"/>
<dbReference type="PANTHER" id="PTHR38600:SF1">
    <property type="entry name" value="TRANSCRIPTIONAL REGULATORY PROTEIN"/>
    <property type="match status" value="1"/>
</dbReference>
<dbReference type="EMBL" id="FPAI01000008">
    <property type="protein sequence ID" value="SFS73638.1"/>
    <property type="molecule type" value="Genomic_DNA"/>
</dbReference>
<dbReference type="GO" id="GO:0003700">
    <property type="term" value="F:DNA-binding transcription factor activity"/>
    <property type="evidence" value="ECO:0007669"/>
    <property type="project" value="InterPro"/>
</dbReference>
<evidence type="ECO:0000259" key="2">
    <source>
        <dbReference type="PROSITE" id="PS50987"/>
    </source>
</evidence>
<proteinExistence type="predicted"/>
<evidence type="ECO:0000313" key="3">
    <source>
        <dbReference type="EMBL" id="GEM03954.1"/>
    </source>
</evidence>
<reference evidence="4 5" key="1">
    <citation type="submission" date="2016-10" db="EMBL/GenBank/DDBJ databases">
        <authorList>
            <person name="de Groot N.N."/>
        </authorList>
    </citation>
    <scope>NUCLEOTIDE SEQUENCE [LARGE SCALE GENOMIC DNA]</scope>
    <source>
        <strain evidence="4 5">DSM 17074</strain>
    </source>
</reference>
<dbReference type="Gene3D" id="1.10.10.10">
    <property type="entry name" value="Winged helix-like DNA-binding domain superfamily/Winged helix DNA-binding domain"/>
    <property type="match status" value="1"/>
</dbReference>
<gene>
    <name evidence="3" type="ORF">HMI01_09420</name>
    <name evidence="4" type="ORF">SAMN05421668_10823</name>
</gene>
<dbReference type="CDD" id="cd00090">
    <property type="entry name" value="HTH_ARSR"/>
    <property type="match status" value="1"/>
</dbReference>
<accession>A0A1I6SA65</accession>
<evidence type="ECO:0000313" key="6">
    <source>
        <dbReference type="Proteomes" id="UP000321773"/>
    </source>
</evidence>
<dbReference type="SMART" id="SM00418">
    <property type="entry name" value="HTH_ARSR"/>
    <property type="match status" value="1"/>
</dbReference>
<dbReference type="PIRSF" id="PIRSF030050">
    <property type="entry name" value="UCP030050_HTH"/>
    <property type="match status" value="1"/>
</dbReference>
<dbReference type="Proteomes" id="UP000199139">
    <property type="component" value="Unassembled WGS sequence"/>
</dbReference>
<dbReference type="InterPro" id="IPR016943">
    <property type="entry name" value="UCP030050_HTH"/>
</dbReference>
<dbReference type="STRING" id="306541.SAMN05421668_10823"/>
<dbReference type="InterPro" id="IPR036390">
    <property type="entry name" value="WH_DNA-bd_sf"/>
</dbReference>
<evidence type="ECO:0000313" key="5">
    <source>
        <dbReference type="Proteomes" id="UP000199139"/>
    </source>
</evidence>
<name>A0A1I6SA65_9BACI</name>
<dbReference type="AlphaFoldDB" id="A0A1I6SA65"/>
<dbReference type="RefSeq" id="WP_062321413.1">
    <property type="nucleotide sequence ID" value="NZ_BJWJ01000007.1"/>
</dbReference>
<protein>
    <submittedName>
        <fullName evidence="3 4">Transcriptional regulator</fullName>
    </submittedName>
</protein>
<dbReference type="InterPro" id="IPR036388">
    <property type="entry name" value="WH-like_DNA-bd_sf"/>
</dbReference>
<dbReference type="PANTHER" id="PTHR38600">
    <property type="entry name" value="TRANSCRIPTIONAL REGULATORY PROTEIN"/>
    <property type="match status" value="1"/>
</dbReference>
<dbReference type="GO" id="GO:0003677">
    <property type="term" value="F:DNA binding"/>
    <property type="evidence" value="ECO:0007669"/>
    <property type="project" value="UniProtKB-KW"/>
</dbReference>
<dbReference type="Pfam" id="PF12840">
    <property type="entry name" value="HTH_20"/>
    <property type="match status" value="1"/>
</dbReference>